<dbReference type="InterPro" id="IPR036388">
    <property type="entry name" value="WH-like_DNA-bd_sf"/>
</dbReference>
<dbReference type="SUPFAM" id="SSF46785">
    <property type="entry name" value="Winged helix' DNA-binding domain"/>
    <property type="match status" value="1"/>
</dbReference>
<dbReference type="PANTHER" id="PTHR30537:SF5">
    <property type="entry name" value="HTH-TYPE TRANSCRIPTIONAL ACTIVATOR TTDR-RELATED"/>
    <property type="match status" value="1"/>
</dbReference>
<dbReference type="InterPro" id="IPR036390">
    <property type="entry name" value="WH_DNA-bd_sf"/>
</dbReference>
<dbReference type="PROSITE" id="PS50931">
    <property type="entry name" value="HTH_LYSR"/>
    <property type="match status" value="1"/>
</dbReference>
<dbReference type="CDD" id="cd08422">
    <property type="entry name" value="PBP2_CrgA_like"/>
    <property type="match status" value="1"/>
</dbReference>
<evidence type="ECO:0000256" key="4">
    <source>
        <dbReference type="ARBA" id="ARBA00023163"/>
    </source>
</evidence>
<accession>A0ABX5KL74</accession>
<dbReference type="InterPro" id="IPR005119">
    <property type="entry name" value="LysR_subst-bd"/>
</dbReference>
<dbReference type="Proteomes" id="UP000245712">
    <property type="component" value="Unassembled WGS sequence"/>
</dbReference>
<evidence type="ECO:0000313" key="7">
    <source>
        <dbReference type="Proteomes" id="UP000245712"/>
    </source>
</evidence>
<keyword evidence="3 6" id="KW-0238">DNA-binding</keyword>
<evidence type="ECO:0000256" key="2">
    <source>
        <dbReference type="ARBA" id="ARBA00023015"/>
    </source>
</evidence>
<evidence type="ECO:0000313" key="6">
    <source>
        <dbReference type="EMBL" id="PVX77105.1"/>
    </source>
</evidence>
<comment type="similarity">
    <text evidence="1">Belongs to the LysR transcriptional regulatory family.</text>
</comment>
<dbReference type="Pfam" id="PF00126">
    <property type="entry name" value="HTH_1"/>
    <property type="match status" value="1"/>
</dbReference>
<keyword evidence="7" id="KW-1185">Reference proteome</keyword>
<dbReference type="InterPro" id="IPR000847">
    <property type="entry name" value="LysR_HTH_N"/>
</dbReference>
<protein>
    <submittedName>
        <fullName evidence="6">DNA-binding transcriptional LysR family regulator</fullName>
    </submittedName>
</protein>
<keyword evidence="2" id="KW-0805">Transcription regulation</keyword>
<dbReference type="Gene3D" id="3.40.190.10">
    <property type="entry name" value="Periplasmic binding protein-like II"/>
    <property type="match status" value="2"/>
</dbReference>
<name>A0ABX5KL74_9BURK</name>
<comment type="caution">
    <text evidence="6">The sequence shown here is derived from an EMBL/GenBank/DDBJ whole genome shotgun (WGS) entry which is preliminary data.</text>
</comment>
<reference evidence="6 7" key="1">
    <citation type="submission" date="2018-05" db="EMBL/GenBank/DDBJ databases">
        <title>Genomic Encyclopedia of Type Strains, Phase IV (KMG-V): Genome sequencing to study the core and pangenomes of soil and plant-associated prokaryotes.</title>
        <authorList>
            <person name="Whitman W."/>
        </authorList>
    </citation>
    <scope>NUCLEOTIDE SEQUENCE [LARGE SCALE GENOMIC DNA]</scope>
    <source>
        <strain evidence="6 7">SCZa-39</strain>
    </source>
</reference>
<dbReference type="GO" id="GO:0003677">
    <property type="term" value="F:DNA binding"/>
    <property type="evidence" value="ECO:0007669"/>
    <property type="project" value="UniProtKB-KW"/>
</dbReference>
<sequence length="296" mass="32974">MDKFGEMTVFLCVAKEGSFSAAGRRLQLSPSAVSKLIARVEQRLNVRLFERVAGSIHLTQEGLAFRQASQRVVDAMNDAENSVISSDAEISGQLTIHTALTTAKYLLAPLLEEFLERYPRIKLKFMLGTERADFARQSIDVAIHSEQPTELSLVAKPLMPRPWVVAAAPAYLQKFGVPATPDELAQHRCLNFTIRTQWNSWTFREAGALTTIATTGHLSADQGELLRTFAINGLGVVRLARFHIAEDIRRGALVPLLEAFQEPSADVFYALYPQGRVLAPRVRAFLAFLEERLPRN</sequence>
<evidence type="ECO:0000256" key="1">
    <source>
        <dbReference type="ARBA" id="ARBA00009437"/>
    </source>
</evidence>
<feature type="domain" description="HTH lysR-type" evidence="5">
    <location>
        <begin position="1"/>
        <end position="59"/>
    </location>
</feature>
<gene>
    <name evidence="6" type="ORF">C7402_115164</name>
</gene>
<dbReference type="EMBL" id="QEOB01000015">
    <property type="protein sequence ID" value="PVX77105.1"/>
    <property type="molecule type" value="Genomic_DNA"/>
</dbReference>
<dbReference type="PANTHER" id="PTHR30537">
    <property type="entry name" value="HTH-TYPE TRANSCRIPTIONAL REGULATOR"/>
    <property type="match status" value="1"/>
</dbReference>
<keyword evidence="4" id="KW-0804">Transcription</keyword>
<dbReference type="RefSeq" id="WP_116613055.1">
    <property type="nucleotide sequence ID" value="NZ_CAJZAT010000197.1"/>
</dbReference>
<dbReference type="Pfam" id="PF03466">
    <property type="entry name" value="LysR_substrate"/>
    <property type="match status" value="1"/>
</dbReference>
<organism evidence="6 7">
    <name type="scientific">Paraburkholderia unamae</name>
    <dbReference type="NCBI Taxonomy" id="219649"/>
    <lineage>
        <taxon>Bacteria</taxon>
        <taxon>Pseudomonadati</taxon>
        <taxon>Pseudomonadota</taxon>
        <taxon>Betaproteobacteria</taxon>
        <taxon>Burkholderiales</taxon>
        <taxon>Burkholderiaceae</taxon>
        <taxon>Paraburkholderia</taxon>
    </lineage>
</organism>
<evidence type="ECO:0000259" key="5">
    <source>
        <dbReference type="PROSITE" id="PS50931"/>
    </source>
</evidence>
<evidence type="ECO:0000256" key="3">
    <source>
        <dbReference type="ARBA" id="ARBA00023125"/>
    </source>
</evidence>
<dbReference type="InterPro" id="IPR058163">
    <property type="entry name" value="LysR-type_TF_proteobact-type"/>
</dbReference>
<dbReference type="Gene3D" id="1.10.10.10">
    <property type="entry name" value="Winged helix-like DNA-binding domain superfamily/Winged helix DNA-binding domain"/>
    <property type="match status" value="1"/>
</dbReference>
<proteinExistence type="inferred from homology"/>
<dbReference type="SUPFAM" id="SSF53850">
    <property type="entry name" value="Periplasmic binding protein-like II"/>
    <property type="match status" value="1"/>
</dbReference>